<sequence>MASSTQSSSEEQFLCSICLEVFSEPVSTPCGHNFCKRCISQTWDTKAVCKCPLCNRSFSIRPELCVNTFISEMVSQLKLEKSSRSMDELIHLKEVQCDVCSEPKLKAVKSCLVCLSSFCESHLQPHLSAPRLKRHQLMEPVDDLEDRMCPTHQRPLELFCGTDKSCVCTMCVPLEHQKHKLLSLEEAFEQEKVSLQQTVAENQRLVEQRRLKVQEITAALELSEREAQRETQQMVKVFSDIMESVQRCLDHHTKVMEQSLSKHKERAQALIQQLQQEMCELEKSSTEAQQLSLSTDPLHFLQRCPALPPAGLKDWSSVSFEPCEGSVAHALSELETSLSQKFNKVFKQLPPKDQLRRVQQFAVDVTLDPDTAHPNLVLSEDLKQVHDTDVKKKLPDSPQRFDYCIMVLGKQSFSSGRFYFEVQVKGKTDWTLGVARESVNRKEKITANPKNGLWTIVLRNRDQYKACTDPSVPLSPQRPPQKVGVFVDYGAGLVSFYDVDSADLLYSFTNCSFREKLFPFFSPELNDRRTNSAPLIISAVETK</sequence>
<dbReference type="Pfam" id="PF13445">
    <property type="entry name" value="zf-RING_UBOX"/>
    <property type="match status" value="1"/>
</dbReference>
<dbReference type="Pfam" id="PF00622">
    <property type="entry name" value="SPRY"/>
    <property type="match status" value="1"/>
</dbReference>
<dbReference type="SUPFAM" id="SSF49899">
    <property type="entry name" value="Concanavalin A-like lectins/glucanases"/>
    <property type="match status" value="1"/>
</dbReference>
<dbReference type="InterPro" id="IPR027370">
    <property type="entry name" value="Znf-RING_euk"/>
</dbReference>
<keyword evidence="2" id="KW-0479">Metal-binding</keyword>
<evidence type="ECO:0000256" key="6">
    <source>
        <dbReference type="PROSITE-ProRule" id="PRU00024"/>
    </source>
</evidence>
<feature type="domain" description="B30.2/SPRY" evidence="10">
    <location>
        <begin position="345"/>
        <end position="542"/>
    </location>
</feature>
<dbReference type="PANTHER" id="PTHR25465:SF32">
    <property type="entry name" value="BLOODTHIRSTY-RELATED GENE FAMILY, MEMBER 16 ISOFORM X1-RELATED"/>
    <property type="match status" value="1"/>
</dbReference>
<dbReference type="InterPro" id="IPR058030">
    <property type="entry name" value="TRIM8/14/16/25/29/45/65_CC"/>
</dbReference>
<dbReference type="Gene3D" id="3.30.160.60">
    <property type="entry name" value="Classic Zinc Finger"/>
    <property type="match status" value="1"/>
</dbReference>
<name>A0A8C6SX75_9GOBI</name>
<evidence type="ECO:0000313" key="12">
    <source>
        <dbReference type="Proteomes" id="UP000694523"/>
    </source>
</evidence>
<keyword evidence="1" id="KW-0399">Innate immunity</keyword>
<dbReference type="PANTHER" id="PTHR25465">
    <property type="entry name" value="B-BOX DOMAIN CONTAINING"/>
    <property type="match status" value="1"/>
</dbReference>
<dbReference type="PROSITE" id="PS50119">
    <property type="entry name" value="ZF_BBOX"/>
    <property type="match status" value="1"/>
</dbReference>
<evidence type="ECO:0000256" key="5">
    <source>
        <dbReference type="ARBA" id="ARBA00022859"/>
    </source>
</evidence>
<dbReference type="Ensembl" id="ENSNMLT00000013943.1">
    <property type="protein sequence ID" value="ENSNMLP00000012337.1"/>
    <property type="gene ID" value="ENSNMLG00000008395.1"/>
</dbReference>
<dbReference type="GO" id="GO:0008270">
    <property type="term" value="F:zinc ion binding"/>
    <property type="evidence" value="ECO:0007669"/>
    <property type="project" value="UniProtKB-KW"/>
</dbReference>
<feature type="domain" description="RING-type" evidence="8">
    <location>
        <begin position="15"/>
        <end position="55"/>
    </location>
</feature>
<dbReference type="CDD" id="cd19769">
    <property type="entry name" value="Bbox2_TRIM16-like"/>
    <property type="match status" value="1"/>
</dbReference>
<dbReference type="Pfam" id="PF00643">
    <property type="entry name" value="zf-B_box"/>
    <property type="match status" value="1"/>
</dbReference>
<dbReference type="InterPro" id="IPR001841">
    <property type="entry name" value="Znf_RING"/>
</dbReference>
<dbReference type="SMART" id="SM00589">
    <property type="entry name" value="PRY"/>
    <property type="match status" value="1"/>
</dbReference>
<evidence type="ECO:0000313" key="11">
    <source>
        <dbReference type="Ensembl" id="ENSNMLP00000012337.1"/>
    </source>
</evidence>
<dbReference type="InterPro" id="IPR017907">
    <property type="entry name" value="Znf_RING_CS"/>
</dbReference>
<dbReference type="SMART" id="SM00184">
    <property type="entry name" value="RING"/>
    <property type="match status" value="1"/>
</dbReference>
<evidence type="ECO:0000259" key="9">
    <source>
        <dbReference type="PROSITE" id="PS50119"/>
    </source>
</evidence>
<dbReference type="InterPro" id="IPR003877">
    <property type="entry name" value="SPRY_dom"/>
</dbReference>
<dbReference type="Proteomes" id="UP000694523">
    <property type="component" value="Unplaced"/>
</dbReference>
<dbReference type="InterPro" id="IPR043136">
    <property type="entry name" value="B30.2/SPRY_sf"/>
</dbReference>
<dbReference type="SUPFAM" id="SSF57850">
    <property type="entry name" value="RING/U-box"/>
    <property type="match status" value="1"/>
</dbReference>
<dbReference type="InterPro" id="IPR000315">
    <property type="entry name" value="Znf_B-box"/>
</dbReference>
<keyword evidence="7" id="KW-0175">Coiled coil</keyword>
<dbReference type="CDD" id="cd13733">
    <property type="entry name" value="SPRY_PRY_C-I_1"/>
    <property type="match status" value="1"/>
</dbReference>
<dbReference type="Gene3D" id="2.60.120.920">
    <property type="match status" value="1"/>
</dbReference>
<keyword evidence="3 6" id="KW-0863">Zinc-finger</keyword>
<reference evidence="11" key="1">
    <citation type="submission" date="2025-08" db="UniProtKB">
        <authorList>
            <consortium name="Ensembl"/>
        </authorList>
    </citation>
    <scope>IDENTIFICATION</scope>
</reference>
<dbReference type="Gene3D" id="3.30.40.10">
    <property type="entry name" value="Zinc/RING finger domain, C3HC4 (zinc finger)"/>
    <property type="match status" value="1"/>
</dbReference>
<evidence type="ECO:0000256" key="7">
    <source>
        <dbReference type="SAM" id="Coils"/>
    </source>
</evidence>
<organism evidence="11 12">
    <name type="scientific">Neogobius melanostomus</name>
    <name type="common">round goby</name>
    <dbReference type="NCBI Taxonomy" id="47308"/>
    <lineage>
        <taxon>Eukaryota</taxon>
        <taxon>Metazoa</taxon>
        <taxon>Chordata</taxon>
        <taxon>Craniata</taxon>
        <taxon>Vertebrata</taxon>
        <taxon>Euteleostomi</taxon>
        <taxon>Actinopterygii</taxon>
        <taxon>Neopterygii</taxon>
        <taxon>Teleostei</taxon>
        <taxon>Neoteleostei</taxon>
        <taxon>Acanthomorphata</taxon>
        <taxon>Gobiaria</taxon>
        <taxon>Gobiiformes</taxon>
        <taxon>Gobioidei</taxon>
        <taxon>Gobiidae</taxon>
        <taxon>Benthophilinae</taxon>
        <taxon>Neogobiini</taxon>
        <taxon>Neogobius</taxon>
    </lineage>
</organism>
<dbReference type="PROSITE" id="PS50089">
    <property type="entry name" value="ZF_RING_2"/>
    <property type="match status" value="1"/>
</dbReference>
<protein>
    <submittedName>
        <fullName evidence="11">Uncharacterized protein</fullName>
    </submittedName>
</protein>
<dbReference type="SUPFAM" id="SSF57845">
    <property type="entry name" value="B-box zinc-binding domain"/>
    <property type="match status" value="1"/>
</dbReference>
<dbReference type="Pfam" id="PF25600">
    <property type="entry name" value="TRIM_CC"/>
    <property type="match status" value="1"/>
</dbReference>
<dbReference type="PROSITE" id="PS50188">
    <property type="entry name" value="B302_SPRY"/>
    <property type="match status" value="1"/>
</dbReference>
<dbReference type="InterPro" id="IPR013320">
    <property type="entry name" value="ConA-like_dom_sf"/>
</dbReference>
<dbReference type="InterPro" id="IPR013083">
    <property type="entry name" value="Znf_RING/FYVE/PHD"/>
</dbReference>
<evidence type="ECO:0000256" key="2">
    <source>
        <dbReference type="ARBA" id="ARBA00022723"/>
    </source>
</evidence>
<dbReference type="SMART" id="SM00336">
    <property type="entry name" value="BBOX"/>
    <property type="match status" value="1"/>
</dbReference>
<feature type="coiled-coil region" evidence="7">
    <location>
        <begin position="257"/>
        <end position="287"/>
    </location>
</feature>
<dbReference type="FunFam" id="2.60.120.920:FF:000004">
    <property type="entry name" value="Butyrophilin subfamily 1 member A1"/>
    <property type="match status" value="1"/>
</dbReference>
<dbReference type="InterPro" id="IPR003879">
    <property type="entry name" value="Butyrophylin_SPRY"/>
</dbReference>
<evidence type="ECO:0000256" key="1">
    <source>
        <dbReference type="ARBA" id="ARBA00022588"/>
    </source>
</evidence>
<feature type="domain" description="B box-type" evidence="9">
    <location>
        <begin position="144"/>
        <end position="184"/>
    </location>
</feature>
<evidence type="ECO:0000256" key="4">
    <source>
        <dbReference type="ARBA" id="ARBA00022833"/>
    </source>
</evidence>
<dbReference type="InterPro" id="IPR006574">
    <property type="entry name" value="PRY"/>
</dbReference>
<evidence type="ECO:0000256" key="3">
    <source>
        <dbReference type="ARBA" id="ARBA00022771"/>
    </source>
</evidence>
<dbReference type="InterPro" id="IPR001870">
    <property type="entry name" value="B30.2/SPRY"/>
</dbReference>
<dbReference type="AlphaFoldDB" id="A0A8C6SX75"/>
<reference evidence="11" key="2">
    <citation type="submission" date="2025-09" db="UniProtKB">
        <authorList>
            <consortium name="Ensembl"/>
        </authorList>
    </citation>
    <scope>IDENTIFICATION</scope>
</reference>
<evidence type="ECO:0000259" key="10">
    <source>
        <dbReference type="PROSITE" id="PS50188"/>
    </source>
</evidence>
<dbReference type="Gene3D" id="4.10.830.40">
    <property type="match status" value="1"/>
</dbReference>
<dbReference type="GO" id="GO:0045087">
    <property type="term" value="P:innate immune response"/>
    <property type="evidence" value="ECO:0007669"/>
    <property type="project" value="UniProtKB-KW"/>
</dbReference>
<keyword evidence="4" id="KW-0862">Zinc</keyword>
<keyword evidence="5" id="KW-0391">Immunity</keyword>
<keyword evidence="12" id="KW-1185">Reference proteome</keyword>
<dbReference type="PRINTS" id="PR01407">
    <property type="entry name" value="BUTYPHLNCDUF"/>
</dbReference>
<dbReference type="PROSITE" id="PS00518">
    <property type="entry name" value="ZF_RING_1"/>
    <property type="match status" value="1"/>
</dbReference>
<dbReference type="GO" id="GO:0005737">
    <property type="term" value="C:cytoplasm"/>
    <property type="evidence" value="ECO:0007669"/>
    <property type="project" value="UniProtKB-ARBA"/>
</dbReference>
<dbReference type="SMART" id="SM00449">
    <property type="entry name" value="SPRY"/>
    <property type="match status" value="1"/>
</dbReference>
<proteinExistence type="predicted"/>
<dbReference type="Pfam" id="PF13765">
    <property type="entry name" value="PRY"/>
    <property type="match status" value="1"/>
</dbReference>
<evidence type="ECO:0000259" key="8">
    <source>
        <dbReference type="PROSITE" id="PS50089"/>
    </source>
</evidence>
<dbReference type="InterPro" id="IPR051051">
    <property type="entry name" value="E3_ubiq-ligase_TRIM/RNF"/>
</dbReference>
<accession>A0A8C6SX75</accession>